<reference evidence="11 13" key="1">
    <citation type="submission" date="2015-09" db="EMBL/GenBank/DDBJ databases">
        <authorList>
            <consortium name="Pathogen Informatics"/>
        </authorList>
    </citation>
    <scope>NUCLEOTIDE SEQUENCE [LARGE SCALE GENOMIC DNA]</scope>
    <source>
        <strain evidence="11 13">2789STDY5834939</strain>
    </source>
</reference>
<organism evidence="11 13">
    <name type="scientific">Anaerotruncus colihominis</name>
    <dbReference type="NCBI Taxonomy" id="169435"/>
    <lineage>
        <taxon>Bacteria</taxon>
        <taxon>Bacillati</taxon>
        <taxon>Bacillota</taxon>
        <taxon>Clostridia</taxon>
        <taxon>Eubacteriales</taxon>
        <taxon>Oscillospiraceae</taxon>
        <taxon>Anaerotruncus</taxon>
    </lineage>
</organism>
<dbReference type="CDD" id="cd00862">
    <property type="entry name" value="ProRS_anticodon_zinc"/>
    <property type="match status" value="1"/>
</dbReference>
<dbReference type="OrthoDB" id="9809052at2"/>
<dbReference type="EC" id="6.1.1.15" evidence="9"/>
<protein>
    <recommendedName>
        <fullName evidence="9">Proline--tRNA ligase</fullName>
        <ecNumber evidence="9">6.1.1.15</ecNumber>
    </recommendedName>
    <alternativeName>
        <fullName evidence="9">Prolyl-tRNA synthetase</fullName>
        <shortName evidence="9">ProRS</shortName>
    </alternativeName>
</protein>
<evidence type="ECO:0000256" key="2">
    <source>
        <dbReference type="ARBA" id="ARBA00022598"/>
    </source>
</evidence>
<feature type="domain" description="Aminoacyl-transfer RNA synthetases class-II family profile" evidence="10">
    <location>
        <begin position="17"/>
        <end position="286"/>
    </location>
</feature>
<dbReference type="Gene3D" id="3.40.50.800">
    <property type="entry name" value="Anticodon-binding domain"/>
    <property type="match status" value="1"/>
</dbReference>
<dbReference type="Pfam" id="PF00587">
    <property type="entry name" value="tRNA-synt_2b"/>
    <property type="match status" value="1"/>
</dbReference>
<keyword evidence="3 9" id="KW-0547">Nucleotide-binding</keyword>
<evidence type="ECO:0000256" key="5">
    <source>
        <dbReference type="ARBA" id="ARBA00022917"/>
    </source>
</evidence>
<dbReference type="Proteomes" id="UP000260828">
    <property type="component" value="Unassembled WGS sequence"/>
</dbReference>
<sequence length="478" mass="54274">MADQKKMVEAITSMDEDFAKWYTDIVKKADLADYSSVRGCMIVRPYGCAIWENIQHILDTRFKELGHENVQMPMFIPEGLLQKEKDHVEGFAPEVAWVTHGGEEKLTERLCVRPTSETLFCEHYAKIINSYRDLPKLYNQWCSVVRWEKTTRPFLRTCEFWWQEGHTMHETQQEAMEETERMLGVYAEFCENSLAIPVTKGRKTKKEQFAGAEATYTIEAMMHDGKALQSGTSHYFGDGFSRAFGITFQGRDNKPQYPHQTSWGMSTRIIGAIIMTHGDNDGLVLPPAIAPVQVVVLPIAQHKEGVLEAARAVTERLRGVCRVKIDDSDNSAGWKFAEYEMKGVPLRLEMGPRDIAAGQCVVVRRDNREKTVVALDELEQRIPELLRAVHDGLYSKALANREARTWTAKTFDELKELAMEKTGFIKSMWCGGEACELRVKEEAGLTSRCMPFEQEHIGDTCPICGKPAVTSIIWGKAY</sequence>
<dbReference type="GO" id="GO:0004827">
    <property type="term" value="F:proline-tRNA ligase activity"/>
    <property type="evidence" value="ECO:0007669"/>
    <property type="project" value="UniProtKB-UniRule"/>
</dbReference>
<evidence type="ECO:0000256" key="3">
    <source>
        <dbReference type="ARBA" id="ARBA00022741"/>
    </source>
</evidence>
<dbReference type="InterPro" id="IPR017449">
    <property type="entry name" value="Pro-tRNA_synth_II"/>
</dbReference>
<gene>
    <name evidence="9 11" type="primary">proS</name>
    <name evidence="12" type="ORF">DXC40_12285</name>
    <name evidence="11" type="ORF">ERS852551_01931</name>
</gene>
<proteinExistence type="inferred from homology"/>
<keyword evidence="5 9" id="KW-0648">Protein biosynthesis</keyword>
<evidence type="ECO:0000313" key="13">
    <source>
        <dbReference type="Proteomes" id="UP000095765"/>
    </source>
</evidence>
<dbReference type="Gene3D" id="3.30.930.10">
    <property type="entry name" value="Bira Bifunctional Protein, Domain 2"/>
    <property type="match status" value="1"/>
</dbReference>
<evidence type="ECO:0000256" key="6">
    <source>
        <dbReference type="ARBA" id="ARBA00023146"/>
    </source>
</evidence>
<comment type="domain">
    <text evidence="9">Consists of three domains: the N-terminal catalytic domain, the anticodon-binding domain and the C-terminal extension.</text>
</comment>
<dbReference type="RefSeq" id="WP_055245204.1">
    <property type="nucleotide sequence ID" value="NZ_CABIWA010000014.1"/>
</dbReference>
<dbReference type="Pfam" id="PF03129">
    <property type="entry name" value="HGTP_anticodon"/>
    <property type="match status" value="1"/>
</dbReference>
<dbReference type="PANTHER" id="PTHR43382">
    <property type="entry name" value="PROLYL-TRNA SYNTHETASE"/>
    <property type="match status" value="1"/>
</dbReference>
<dbReference type="PANTHER" id="PTHR43382:SF2">
    <property type="entry name" value="BIFUNCTIONAL GLUTAMATE_PROLINE--TRNA LIGASE"/>
    <property type="match status" value="1"/>
</dbReference>
<evidence type="ECO:0000256" key="1">
    <source>
        <dbReference type="ARBA" id="ARBA00022490"/>
    </source>
</evidence>
<dbReference type="GO" id="GO:0006433">
    <property type="term" value="P:prolyl-tRNA aminoacylation"/>
    <property type="evidence" value="ECO:0007669"/>
    <property type="project" value="UniProtKB-UniRule"/>
</dbReference>
<dbReference type="InterPro" id="IPR004154">
    <property type="entry name" value="Anticodon-bd"/>
</dbReference>
<dbReference type="HAMAP" id="MF_01571">
    <property type="entry name" value="Pro_tRNA_synth_type3"/>
    <property type="match status" value="1"/>
</dbReference>
<dbReference type="AlphaFoldDB" id="A0A174R5R4"/>
<dbReference type="CDD" id="cd00778">
    <property type="entry name" value="ProRS_core_arch_euk"/>
    <property type="match status" value="1"/>
</dbReference>
<dbReference type="InterPro" id="IPR006195">
    <property type="entry name" value="aa-tRNA-synth_II"/>
</dbReference>
<accession>A0A174R5R4</accession>
<dbReference type="GO" id="GO:0140096">
    <property type="term" value="F:catalytic activity, acting on a protein"/>
    <property type="evidence" value="ECO:0007669"/>
    <property type="project" value="UniProtKB-ARBA"/>
</dbReference>
<comment type="catalytic activity">
    <reaction evidence="7 9">
        <text>tRNA(Pro) + L-proline + ATP = L-prolyl-tRNA(Pro) + AMP + diphosphate</text>
        <dbReference type="Rhea" id="RHEA:14305"/>
        <dbReference type="Rhea" id="RHEA-COMP:9700"/>
        <dbReference type="Rhea" id="RHEA-COMP:9702"/>
        <dbReference type="ChEBI" id="CHEBI:30616"/>
        <dbReference type="ChEBI" id="CHEBI:33019"/>
        <dbReference type="ChEBI" id="CHEBI:60039"/>
        <dbReference type="ChEBI" id="CHEBI:78442"/>
        <dbReference type="ChEBI" id="CHEBI:78532"/>
        <dbReference type="ChEBI" id="CHEBI:456215"/>
        <dbReference type="EC" id="6.1.1.15"/>
    </reaction>
</comment>
<evidence type="ECO:0000313" key="12">
    <source>
        <dbReference type="EMBL" id="RGE67007.1"/>
    </source>
</evidence>
<dbReference type="PROSITE" id="PS50862">
    <property type="entry name" value="AA_TRNA_LIGASE_II"/>
    <property type="match status" value="1"/>
</dbReference>
<evidence type="ECO:0000313" key="11">
    <source>
        <dbReference type="EMBL" id="CUP78380.1"/>
    </source>
</evidence>
<comment type="subunit">
    <text evidence="9">Homodimer.</text>
</comment>
<dbReference type="GO" id="GO:0017101">
    <property type="term" value="C:aminoacyl-tRNA synthetase multienzyme complex"/>
    <property type="evidence" value="ECO:0007669"/>
    <property type="project" value="TreeGrafter"/>
</dbReference>
<evidence type="ECO:0000256" key="4">
    <source>
        <dbReference type="ARBA" id="ARBA00022840"/>
    </source>
</evidence>
<dbReference type="GO" id="GO:0016740">
    <property type="term" value="F:transferase activity"/>
    <property type="evidence" value="ECO:0007669"/>
    <property type="project" value="UniProtKB-ARBA"/>
</dbReference>
<dbReference type="PRINTS" id="PR01046">
    <property type="entry name" value="TRNASYNTHPRO"/>
</dbReference>
<dbReference type="FunFam" id="3.30.930.10:FF:000023">
    <property type="entry name" value="Proline--tRNA ligase"/>
    <property type="match status" value="1"/>
</dbReference>
<keyword evidence="6 9" id="KW-0030">Aminoacyl-tRNA synthetase</keyword>
<dbReference type="EMBL" id="QVME01000006">
    <property type="protein sequence ID" value="RGE67007.1"/>
    <property type="molecule type" value="Genomic_DNA"/>
</dbReference>
<dbReference type="Gene3D" id="3.30.110.30">
    <property type="entry name" value="C-terminal domain of ProRS"/>
    <property type="match status" value="1"/>
</dbReference>
<dbReference type="SUPFAM" id="SSF52954">
    <property type="entry name" value="Class II aaRS ABD-related"/>
    <property type="match status" value="1"/>
</dbReference>
<comment type="function">
    <text evidence="9">Catalyzes the attachment of proline to tRNA(Pro) in a two-step reaction: proline is first activated by ATP to form Pro-AMP and then transferred to the acceptor end of tRNA(Pro).</text>
</comment>
<dbReference type="InterPro" id="IPR033721">
    <property type="entry name" value="ProRS_core_arch_euk"/>
</dbReference>
<dbReference type="InterPro" id="IPR002314">
    <property type="entry name" value="aa-tRNA-synt_IIb"/>
</dbReference>
<evidence type="ECO:0000256" key="7">
    <source>
        <dbReference type="ARBA" id="ARBA00047671"/>
    </source>
</evidence>
<evidence type="ECO:0000313" key="14">
    <source>
        <dbReference type="Proteomes" id="UP000260828"/>
    </source>
</evidence>
<dbReference type="GO" id="GO:0005524">
    <property type="term" value="F:ATP binding"/>
    <property type="evidence" value="ECO:0007669"/>
    <property type="project" value="UniProtKB-UniRule"/>
</dbReference>
<dbReference type="InterPro" id="IPR004499">
    <property type="entry name" value="Pro-tRNA-ligase_IIa_arc-type"/>
</dbReference>
<dbReference type="InterPro" id="IPR002316">
    <property type="entry name" value="Pro-tRNA-ligase_IIa"/>
</dbReference>
<dbReference type="NCBIfam" id="TIGR00408">
    <property type="entry name" value="proS_fam_I"/>
    <property type="match status" value="1"/>
</dbReference>
<keyword evidence="1 9" id="KW-0963">Cytoplasm</keyword>
<dbReference type="Pfam" id="PF09180">
    <property type="entry name" value="ProRS-C_1"/>
    <property type="match status" value="1"/>
</dbReference>
<evidence type="ECO:0000256" key="8">
    <source>
        <dbReference type="ARBA" id="ARBA00060806"/>
    </source>
</evidence>
<name>A0A174R5R4_9FIRM</name>
<dbReference type="Proteomes" id="UP000095765">
    <property type="component" value="Unassembled WGS sequence"/>
</dbReference>
<dbReference type="InterPro" id="IPR016061">
    <property type="entry name" value="Pro-tRNA_ligase_II_C"/>
</dbReference>
<comment type="similarity">
    <text evidence="8 9">Belongs to the class-II aminoacyl-tRNA synthetase family. ProS type 3 subfamily.</text>
</comment>
<dbReference type="InterPro" id="IPR045864">
    <property type="entry name" value="aa-tRNA-synth_II/BPL/LPL"/>
</dbReference>
<comment type="subcellular location">
    <subcellularLocation>
        <location evidence="9">Cytoplasm</location>
    </subcellularLocation>
</comment>
<dbReference type="SUPFAM" id="SSF55681">
    <property type="entry name" value="Class II aaRS and biotin synthetases"/>
    <property type="match status" value="1"/>
</dbReference>
<reference evidence="12 14" key="2">
    <citation type="submission" date="2018-08" db="EMBL/GenBank/DDBJ databases">
        <title>A genome reference for cultivated species of the human gut microbiota.</title>
        <authorList>
            <person name="Zou Y."/>
            <person name="Xue W."/>
            <person name="Luo G."/>
        </authorList>
    </citation>
    <scope>NUCLEOTIDE SEQUENCE [LARGE SCALE GENOMIC DNA]</scope>
    <source>
        <strain evidence="12 14">TF05-12AC</strain>
    </source>
</reference>
<dbReference type="EMBL" id="CZBE01000012">
    <property type="protein sequence ID" value="CUP78380.1"/>
    <property type="molecule type" value="Genomic_DNA"/>
</dbReference>
<dbReference type="InterPro" id="IPR036621">
    <property type="entry name" value="Anticodon-bd_dom_sf"/>
</dbReference>
<evidence type="ECO:0000256" key="9">
    <source>
        <dbReference type="HAMAP-Rule" id="MF_01571"/>
    </source>
</evidence>
<dbReference type="GO" id="GO:0005737">
    <property type="term" value="C:cytoplasm"/>
    <property type="evidence" value="ECO:0007669"/>
    <property type="project" value="UniProtKB-SubCell"/>
</dbReference>
<dbReference type="SUPFAM" id="SSF64586">
    <property type="entry name" value="C-terminal domain of ProRS"/>
    <property type="match status" value="1"/>
</dbReference>
<dbReference type="SMART" id="SM00946">
    <property type="entry name" value="ProRS-C_1"/>
    <property type="match status" value="1"/>
</dbReference>
<keyword evidence="2 9" id="KW-0436">Ligase</keyword>
<keyword evidence="4 9" id="KW-0067">ATP-binding</keyword>
<evidence type="ECO:0000259" key="10">
    <source>
        <dbReference type="PROSITE" id="PS50862"/>
    </source>
</evidence>